<dbReference type="EMBL" id="ML122255">
    <property type="protein sequence ID" value="RPD63666.1"/>
    <property type="molecule type" value="Genomic_DNA"/>
</dbReference>
<sequence>MLSHLTNIPVYVMLERSSPRVVVCSPTCPIAATWLQRRVGAMLLHMPIGGMVSNSCLTELHLASGLHAAIVPFITNLTLMCAGCVLTFIKSWRTWTACRARHQNHRFEGALSSVPLVARTLPTSRPSQGPDTDLIPFSCLPIFLPSPRLRRQVLCGVCGSSATCMRIITALSYQKIEAMLATPRHRYYRIVLPPLEHAE</sequence>
<evidence type="ECO:0000313" key="3">
    <source>
        <dbReference type="Proteomes" id="UP000313359"/>
    </source>
</evidence>
<keyword evidence="1" id="KW-1133">Transmembrane helix</keyword>
<protein>
    <submittedName>
        <fullName evidence="2">Uncharacterized protein</fullName>
    </submittedName>
</protein>
<evidence type="ECO:0000256" key="1">
    <source>
        <dbReference type="SAM" id="Phobius"/>
    </source>
</evidence>
<reference evidence="2" key="1">
    <citation type="journal article" date="2018" name="Genome Biol. Evol.">
        <title>Genomics and development of Lentinus tigrinus, a white-rot wood-decaying mushroom with dimorphic fruiting bodies.</title>
        <authorList>
            <person name="Wu B."/>
            <person name="Xu Z."/>
            <person name="Knudson A."/>
            <person name="Carlson A."/>
            <person name="Chen N."/>
            <person name="Kovaka S."/>
            <person name="LaButti K."/>
            <person name="Lipzen A."/>
            <person name="Pennachio C."/>
            <person name="Riley R."/>
            <person name="Schakwitz W."/>
            <person name="Umezawa K."/>
            <person name="Ohm R.A."/>
            <person name="Grigoriev I.V."/>
            <person name="Nagy L.G."/>
            <person name="Gibbons J."/>
            <person name="Hibbett D."/>
        </authorList>
    </citation>
    <scope>NUCLEOTIDE SEQUENCE [LARGE SCALE GENOMIC DNA]</scope>
    <source>
        <strain evidence="2">ALCF2SS1-6</strain>
    </source>
</reference>
<evidence type="ECO:0000313" key="2">
    <source>
        <dbReference type="EMBL" id="RPD63666.1"/>
    </source>
</evidence>
<organism evidence="2 3">
    <name type="scientific">Lentinus tigrinus ALCF2SS1-6</name>
    <dbReference type="NCBI Taxonomy" id="1328759"/>
    <lineage>
        <taxon>Eukaryota</taxon>
        <taxon>Fungi</taxon>
        <taxon>Dikarya</taxon>
        <taxon>Basidiomycota</taxon>
        <taxon>Agaricomycotina</taxon>
        <taxon>Agaricomycetes</taxon>
        <taxon>Polyporales</taxon>
        <taxon>Polyporaceae</taxon>
        <taxon>Lentinus</taxon>
    </lineage>
</organism>
<keyword evidence="1" id="KW-0472">Membrane</keyword>
<dbReference type="Proteomes" id="UP000313359">
    <property type="component" value="Unassembled WGS sequence"/>
</dbReference>
<gene>
    <name evidence="2" type="ORF">L227DRAFT_358191</name>
</gene>
<feature type="transmembrane region" description="Helical" evidence="1">
    <location>
        <begin position="69"/>
        <end position="89"/>
    </location>
</feature>
<keyword evidence="3" id="KW-1185">Reference proteome</keyword>
<name>A0A5C2SQC7_9APHY</name>
<proteinExistence type="predicted"/>
<dbReference type="AlphaFoldDB" id="A0A5C2SQC7"/>
<accession>A0A5C2SQC7</accession>
<keyword evidence="1" id="KW-0812">Transmembrane</keyword>